<accession>A0A9D2APM2</accession>
<dbReference type="Pfam" id="PF03724">
    <property type="entry name" value="META"/>
    <property type="match status" value="2"/>
</dbReference>
<dbReference type="PANTHER" id="PTHR35535">
    <property type="entry name" value="HEAT SHOCK PROTEIN HSLJ"/>
    <property type="match status" value="1"/>
</dbReference>
<dbReference type="EMBL" id="DXFB01000090">
    <property type="protein sequence ID" value="HIX45248.1"/>
    <property type="molecule type" value="Genomic_DNA"/>
</dbReference>
<evidence type="ECO:0000313" key="3">
    <source>
        <dbReference type="EMBL" id="HIX45248.1"/>
    </source>
</evidence>
<organism evidence="3 4">
    <name type="scientific">Candidatus Barnesiella excrementipullorum</name>
    <dbReference type="NCBI Taxonomy" id="2838479"/>
    <lineage>
        <taxon>Bacteria</taxon>
        <taxon>Pseudomonadati</taxon>
        <taxon>Bacteroidota</taxon>
        <taxon>Bacteroidia</taxon>
        <taxon>Bacteroidales</taxon>
        <taxon>Barnesiellaceae</taxon>
        <taxon>Barnesiella</taxon>
    </lineage>
</organism>
<evidence type="ECO:0000259" key="2">
    <source>
        <dbReference type="Pfam" id="PF03724"/>
    </source>
</evidence>
<dbReference type="Proteomes" id="UP000824246">
    <property type="component" value="Unassembled WGS sequence"/>
</dbReference>
<protein>
    <submittedName>
        <fullName evidence="3">META domain-containing protein</fullName>
    </submittedName>
</protein>
<proteinExistence type="predicted"/>
<dbReference type="InterPro" id="IPR038670">
    <property type="entry name" value="HslJ-like_sf"/>
</dbReference>
<feature type="chain" id="PRO_5039622372" evidence="1">
    <location>
        <begin position="24"/>
        <end position="283"/>
    </location>
</feature>
<dbReference type="PROSITE" id="PS51257">
    <property type="entry name" value="PROKAR_LIPOPROTEIN"/>
    <property type="match status" value="1"/>
</dbReference>
<name>A0A9D2APM2_9BACT</name>
<reference evidence="3" key="2">
    <citation type="submission" date="2021-04" db="EMBL/GenBank/DDBJ databases">
        <authorList>
            <person name="Gilroy R."/>
        </authorList>
    </citation>
    <scope>NUCLEOTIDE SEQUENCE</scope>
    <source>
        <strain evidence="3">ChiHjej12B11-16260</strain>
    </source>
</reference>
<sequence>MKRNILIGTLCIAALLVATSCKTTQKVQQPATPTSTQNNDTRKYNMTVLPNNLLNGEWLFTEACGKPVVGDKTVQITFDTATSRVFGNNGCNVFNGSLILGEGTALSFGECITTMMACRPEVTDRNVMQAIGSTTHYAVAKQTKDELKIYLLNEEGAVVATLSRQLRELLNGHWDIVEVDGTAIDIEEMPSVVLDIAAQKITGNSGCNLLNGSIEYDATSVNNGIAFENIASTRRMCSPEAMKIENGILDALNDVDAFRFIDNNHIGLYRIPDKNNLLVLRRK</sequence>
<evidence type="ECO:0000256" key="1">
    <source>
        <dbReference type="SAM" id="SignalP"/>
    </source>
</evidence>
<dbReference type="Gene3D" id="2.40.128.270">
    <property type="match status" value="2"/>
</dbReference>
<keyword evidence="1" id="KW-0732">Signal</keyword>
<feature type="signal peptide" evidence="1">
    <location>
        <begin position="1"/>
        <end position="23"/>
    </location>
</feature>
<dbReference type="AlphaFoldDB" id="A0A9D2APM2"/>
<evidence type="ECO:0000313" key="4">
    <source>
        <dbReference type="Proteomes" id="UP000824246"/>
    </source>
</evidence>
<gene>
    <name evidence="3" type="ORF">H9982_03410</name>
</gene>
<comment type="caution">
    <text evidence="3">The sequence shown here is derived from an EMBL/GenBank/DDBJ whole genome shotgun (WGS) entry which is preliminary data.</text>
</comment>
<reference evidence="3" key="1">
    <citation type="journal article" date="2021" name="PeerJ">
        <title>Extensive microbial diversity within the chicken gut microbiome revealed by metagenomics and culture.</title>
        <authorList>
            <person name="Gilroy R."/>
            <person name="Ravi A."/>
            <person name="Getino M."/>
            <person name="Pursley I."/>
            <person name="Horton D.L."/>
            <person name="Alikhan N.F."/>
            <person name="Baker D."/>
            <person name="Gharbi K."/>
            <person name="Hall N."/>
            <person name="Watson M."/>
            <person name="Adriaenssens E.M."/>
            <person name="Foster-Nyarko E."/>
            <person name="Jarju S."/>
            <person name="Secka A."/>
            <person name="Antonio M."/>
            <person name="Oren A."/>
            <person name="Chaudhuri R.R."/>
            <person name="La Ragione R."/>
            <person name="Hildebrand F."/>
            <person name="Pallen M.J."/>
        </authorList>
    </citation>
    <scope>NUCLEOTIDE SEQUENCE</scope>
    <source>
        <strain evidence="3">ChiHjej12B11-16260</strain>
    </source>
</reference>
<feature type="domain" description="DUF306" evidence="2">
    <location>
        <begin position="52"/>
        <end position="161"/>
    </location>
</feature>
<dbReference type="PANTHER" id="PTHR35535:SF1">
    <property type="entry name" value="HEAT SHOCK PROTEIN HSLJ"/>
    <property type="match status" value="1"/>
</dbReference>
<dbReference type="InterPro" id="IPR005184">
    <property type="entry name" value="DUF306_Meta_HslJ"/>
</dbReference>
<feature type="domain" description="DUF306" evidence="2">
    <location>
        <begin position="168"/>
        <end position="261"/>
    </location>
</feature>
<dbReference type="InterPro" id="IPR053147">
    <property type="entry name" value="Hsp_HslJ-like"/>
</dbReference>